<gene>
    <name evidence="1" type="ORF">GXW71_18655</name>
</gene>
<accession>A0ABS5F1G4</accession>
<sequence>MAEGARRFLMSPAIDRAMREIGPDGNIVEAAPVWWWQLPDGALQSELRMVCARNALTVIAAGSRAPTVRVAIVDVLAAYALAMDRQPLARRHRGQIRLQTLLDWALVHPDRDLQKVAADLWREVLKHHRPEWEAEARRLMANWNDPASPLRDLRR</sequence>
<reference evidence="2" key="1">
    <citation type="journal article" date="2021" name="Syst. Appl. Microbiol.">
        <title>Roseomonas hellenica sp. nov., isolated from roots of wild-growing Alkanna tinctoria.</title>
        <authorList>
            <person name="Rat A."/>
            <person name="Naranjo H.D."/>
            <person name="Lebbe L."/>
            <person name="Cnockaert M."/>
            <person name="Krigas N."/>
            <person name="Grigoriadou K."/>
            <person name="Maloupa E."/>
            <person name="Willems A."/>
        </authorList>
    </citation>
    <scope>NUCLEOTIDE SEQUENCE [LARGE SCALE GENOMIC DNA]</scope>
    <source>
        <strain evidence="2">LMG 31523</strain>
    </source>
</reference>
<protein>
    <submittedName>
        <fullName evidence="1">Uncharacterized protein</fullName>
    </submittedName>
</protein>
<comment type="caution">
    <text evidence="1">The sequence shown here is derived from an EMBL/GenBank/DDBJ whole genome shotgun (WGS) entry which is preliminary data.</text>
</comment>
<evidence type="ECO:0000313" key="1">
    <source>
        <dbReference type="EMBL" id="MBR0666388.1"/>
    </source>
</evidence>
<keyword evidence="2" id="KW-1185">Reference proteome</keyword>
<name>A0ABS5F1G4_9PROT</name>
<organism evidence="1 2">
    <name type="scientific">Plastoroseomonas hellenica</name>
    <dbReference type="NCBI Taxonomy" id="2687306"/>
    <lineage>
        <taxon>Bacteria</taxon>
        <taxon>Pseudomonadati</taxon>
        <taxon>Pseudomonadota</taxon>
        <taxon>Alphaproteobacteria</taxon>
        <taxon>Acetobacterales</taxon>
        <taxon>Acetobacteraceae</taxon>
        <taxon>Plastoroseomonas</taxon>
    </lineage>
</organism>
<dbReference type="RefSeq" id="WP_211854059.1">
    <property type="nucleotide sequence ID" value="NZ_JAAGBB010000022.1"/>
</dbReference>
<proteinExistence type="predicted"/>
<dbReference type="Proteomes" id="UP001196870">
    <property type="component" value="Unassembled WGS sequence"/>
</dbReference>
<dbReference type="EMBL" id="JAAGBB010000022">
    <property type="protein sequence ID" value="MBR0666388.1"/>
    <property type="molecule type" value="Genomic_DNA"/>
</dbReference>
<evidence type="ECO:0000313" key="2">
    <source>
        <dbReference type="Proteomes" id="UP001196870"/>
    </source>
</evidence>